<sequence>MEGLTPEPAVLNIGFPLFDTQEYWKNLLAYSERRFAELTAHATHYNFQRELVDFCRKRLEELQTSRQRSWLEVIISMGFALSLPDHEPNQIVLGQCKEKLKTLEDEMKTEENVLIKRMVEMFVELDRSLSDVRNDLEKKYPGGWDALMRGEFWN</sequence>
<name>A0A6A6TQZ3_9PLEO</name>
<dbReference type="EMBL" id="MU004289">
    <property type="protein sequence ID" value="KAF2662455.1"/>
    <property type="molecule type" value="Genomic_DNA"/>
</dbReference>
<accession>A0A6A6TQZ3</accession>
<organism evidence="1 2">
    <name type="scientific">Lophiostoma macrostomum CBS 122681</name>
    <dbReference type="NCBI Taxonomy" id="1314788"/>
    <lineage>
        <taxon>Eukaryota</taxon>
        <taxon>Fungi</taxon>
        <taxon>Dikarya</taxon>
        <taxon>Ascomycota</taxon>
        <taxon>Pezizomycotina</taxon>
        <taxon>Dothideomycetes</taxon>
        <taxon>Pleosporomycetidae</taxon>
        <taxon>Pleosporales</taxon>
        <taxon>Lophiostomataceae</taxon>
        <taxon>Lophiostoma</taxon>
    </lineage>
</organism>
<dbReference type="Proteomes" id="UP000799324">
    <property type="component" value="Unassembled WGS sequence"/>
</dbReference>
<dbReference type="AlphaFoldDB" id="A0A6A6TQZ3"/>
<evidence type="ECO:0000313" key="1">
    <source>
        <dbReference type="EMBL" id="KAF2662455.1"/>
    </source>
</evidence>
<reference evidence="1" key="1">
    <citation type="journal article" date="2020" name="Stud. Mycol.">
        <title>101 Dothideomycetes genomes: a test case for predicting lifestyles and emergence of pathogens.</title>
        <authorList>
            <person name="Haridas S."/>
            <person name="Albert R."/>
            <person name="Binder M."/>
            <person name="Bloem J."/>
            <person name="Labutti K."/>
            <person name="Salamov A."/>
            <person name="Andreopoulos B."/>
            <person name="Baker S."/>
            <person name="Barry K."/>
            <person name="Bills G."/>
            <person name="Bluhm B."/>
            <person name="Cannon C."/>
            <person name="Castanera R."/>
            <person name="Culley D."/>
            <person name="Daum C."/>
            <person name="Ezra D."/>
            <person name="Gonzalez J."/>
            <person name="Henrissat B."/>
            <person name="Kuo A."/>
            <person name="Liang C."/>
            <person name="Lipzen A."/>
            <person name="Lutzoni F."/>
            <person name="Magnuson J."/>
            <person name="Mondo S."/>
            <person name="Nolan M."/>
            <person name="Ohm R."/>
            <person name="Pangilinan J."/>
            <person name="Park H.-J."/>
            <person name="Ramirez L."/>
            <person name="Alfaro M."/>
            <person name="Sun H."/>
            <person name="Tritt A."/>
            <person name="Yoshinaga Y."/>
            <person name="Zwiers L.-H."/>
            <person name="Turgeon B."/>
            <person name="Goodwin S."/>
            <person name="Spatafora J."/>
            <person name="Crous P."/>
            <person name="Grigoriev I."/>
        </authorList>
    </citation>
    <scope>NUCLEOTIDE SEQUENCE</scope>
    <source>
        <strain evidence="1">CBS 122681</strain>
    </source>
</reference>
<keyword evidence="2" id="KW-1185">Reference proteome</keyword>
<protein>
    <submittedName>
        <fullName evidence="1">Uncharacterized protein</fullName>
    </submittedName>
</protein>
<gene>
    <name evidence="1" type="ORF">K491DRAFT_672984</name>
</gene>
<proteinExistence type="predicted"/>
<evidence type="ECO:0000313" key="2">
    <source>
        <dbReference type="Proteomes" id="UP000799324"/>
    </source>
</evidence>